<sequence>MSNKAHTTGIMLVTRIIKALNRRKSHRLSVPATRGLSFARITPPER</sequence>
<evidence type="ECO:0000313" key="2">
    <source>
        <dbReference type="Proteomes" id="UP000004728"/>
    </source>
</evidence>
<keyword evidence="2" id="KW-1185">Reference proteome</keyword>
<dbReference type="AlphaFoldDB" id="F1ZCB6"/>
<reference evidence="1 2" key="1">
    <citation type="journal article" date="2012" name="J. Bacteriol.">
        <title>Draft Genome Sequence of Novosphingobium nitrogenifigens Y88T.</title>
        <authorList>
            <person name="Strabala T.J."/>
            <person name="Macdonald L."/>
            <person name="Liu V."/>
            <person name="Smit A.M."/>
        </authorList>
    </citation>
    <scope>NUCLEOTIDE SEQUENCE [LARGE SCALE GENOMIC DNA]</scope>
    <source>
        <strain evidence="1 2">DSM 19370</strain>
    </source>
</reference>
<dbReference type="Proteomes" id="UP000004728">
    <property type="component" value="Unassembled WGS sequence"/>
</dbReference>
<dbReference type="EMBL" id="AEWJ01000054">
    <property type="protein sequence ID" value="EGD57677.1"/>
    <property type="molecule type" value="Genomic_DNA"/>
</dbReference>
<proteinExistence type="predicted"/>
<protein>
    <submittedName>
        <fullName evidence="1">Uncharacterized protein</fullName>
    </submittedName>
</protein>
<evidence type="ECO:0000313" key="1">
    <source>
        <dbReference type="EMBL" id="EGD57677.1"/>
    </source>
</evidence>
<dbReference type="HOGENOM" id="CLU_3186493_0_0_5"/>
<dbReference type="STRING" id="983920.Y88_3003"/>
<comment type="caution">
    <text evidence="1">The sequence shown here is derived from an EMBL/GenBank/DDBJ whole genome shotgun (WGS) entry which is preliminary data.</text>
</comment>
<organism evidence="1 2">
    <name type="scientific">Novosphingobium nitrogenifigens DSM 19370</name>
    <dbReference type="NCBI Taxonomy" id="983920"/>
    <lineage>
        <taxon>Bacteria</taxon>
        <taxon>Pseudomonadati</taxon>
        <taxon>Pseudomonadota</taxon>
        <taxon>Alphaproteobacteria</taxon>
        <taxon>Sphingomonadales</taxon>
        <taxon>Sphingomonadaceae</taxon>
        <taxon>Novosphingobium</taxon>
    </lineage>
</organism>
<accession>F1ZCB6</accession>
<name>F1ZCB6_9SPHN</name>
<gene>
    <name evidence="1" type="ORF">Y88_3003</name>
</gene>
<dbReference type="InParanoid" id="F1ZCB6"/>